<dbReference type="GO" id="GO:0005829">
    <property type="term" value="C:cytosol"/>
    <property type="evidence" value="ECO:0007669"/>
    <property type="project" value="TreeGrafter"/>
</dbReference>
<organism evidence="4 5">
    <name type="scientific">Mycolicibacterium confluentis</name>
    <dbReference type="NCBI Taxonomy" id="28047"/>
    <lineage>
        <taxon>Bacteria</taxon>
        <taxon>Bacillati</taxon>
        <taxon>Actinomycetota</taxon>
        <taxon>Actinomycetes</taxon>
        <taxon>Mycobacteriales</taxon>
        <taxon>Mycobacteriaceae</taxon>
        <taxon>Mycolicibacterium</taxon>
    </lineage>
</organism>
<dbReference type="InterPro" id="IPR013785">
    <property type="entry name" value="Aldolase_TIM"/>
</dbReference>
<name>A0A7I7XWJ1_9MYCO</name>
<dbReference type="PANTHER" id="PTHR12128:SF66">
    <property type="entry name" value="4-HYDROXY-2-OXOGLUTARATE ALDOLASE, MITOCHONDRIAL"/>
    <property type="match status" value="1"/>
</dbReference>
<dbReference type="PANTHER" id="PTHR12128">
    <property type="entry name" value="DIHYDRODIPICOLINATE SYNTHASE"/>
    <property type="match status" value="1"/>
</dbReference>
<reference evidence="4" key="1">
    <citation type="journal article" date="2019" name="Emerg. Microbes Infect.">
        <title>Comprehensive subspecies identification of 175 nontuberculous mycobacteria species based on 7547 genomic profiles.</title>
        <authorList>
            <person name="Matsumoto Y."/>
            <person name="Kinjo T."/>
            <person name="Motooka D."/>
            <person name="Nabeya D."/>
            <person name="Jung N."/>
            <person name="Uechi K."/>
            <person name="Horii T."/>
            <person name="Iida T."/>
            <person name="Fujita J."/>
            <person name="Nakamura S."/>
        </authorList>
    </citation>
    <scope>NUCLEOTIDE SEQUENCE [LARGE SCALE GENOMIC DNA]</scope>
    <source>
        <strain evidence="4">JCM 13671</strain>
    </source>
</reference>
<reference evidence="4" key="2">
    <citation type="submission" date="2020-02" db="EMBL/GenBank/DDBJ databases">
        <authorList>
            <person name="Matsumoto Y."/>
            <person name="Motooka D."/>
            <person name="Nakamura S."/>
        </authorList>
    </citation>
    <scope>NUCLEOTIDE SEQUENCE</scope>
    <source>
        <strain evidence="4">JCM 13671</strain>
    </source>
</reference>
<evidence type="ECO:0000313" key="4">
    <source>
        <dbReference type="EMBL" id="BBZ33695.1"/>
    </source>
</evidence>
<evidence type="ECO:0000256" key="3">
    <source>
        <dbReference type="PIRNR" id="PIRNR001365"/>
    </source>
</evidence>
<evidence type="ECO:0000256" key="2">
    <source>
        <dbReference type="ARBA" id="ARBA00023239"/>
    </source>
</evidence>
<evidence type="ECO:0000313" key="5">
    <source>
        <dbReference type="Proteomes" id="UP000466931"/>
    </source>
</evidence>
<keyword evidence="5" id="KW-1185">Reference proteome</keyword>
<dbReference type="SMART" id="SM01130">
    <property type="entry name" value="DHDPS"/>
    <property type="match status" value="1"/>
</dbReference>
<comment type="similarity">
    <text evidence="1 3">Belongs to the DapA family.</text>
</comment>
<dbReference type="Pfam" id="PF00701">
    <property type="entry name" value="DHDPS"/>
    <property type="match status" value="1"/>
</dbReference>
<dbReference type="EMBL" id="AP022612">
    <property type="protein sequence ID" value="BBZ33695.1"/>
    <property type="molecule type" value="Genomic_DNA"/>
</dbReference>
<evidence type="ECO:0000256" key="1">
    <source>
        <dbReference type="ARBA" id="ARBA00007592"/>
    </source>
</evidence>
<proteinExistence type="inferred from homology"/>
<dbReference type="PIRSF" id="PIRSF001365">
    <property type="entry name" value="DHDPS"/>
    <property type="match status" value="1"/>
</dbReference>
<dbReference type="OrthoDB" id="9778880at2"/>
<dbReference type="RefSeq" id="WP_085151051.1">
    <property type="nucleotide sequence ID" value="NZ_AP022612.1"/>
</dbReference>
<dbReference type="GO" id="GO:0008840">
    <property type="term" value="F:4-hydroxy-tetrahydrodipicolinate synthase activity"/>
    <property type="evidence" value="ECO:0007669"/>
    <property type="project" value="TreeGrafter"/>
</dbReference>
<sequence length="303" mass="33133">MSLIRGAIPVVPTVFNDEHELDCAGQRRVVDFLVDARSAAICAMANYSEQFSLTDTERDVVVETTIDQAAGRIPVCVATSHYSARVAAERSRRAQEQGAALVMLMPPFVGASVTVDERGVVEYFTRVAEAIDIPIMIQDAPMSPTPLSAELLARLARTIPHVQYAKIEVAHAADKIRRVHQMAGEDMPGLYDGEEAVTLIPDLLAGAQGTMSSSMIPEILAEAIRLFHDGERDAAQGVWEDALPLIQFENRQCGLRATKILLKEGGIIGSDATRSPMRTVHPDTRVQLIELAKRKNALILRWA</sequence>
<accession>A0A7I7XWJ1</accession>
<keyword evidence="2 3" id="KW-0456">Lyase</keyword>
<dbReference type="InterPro" id="IPR002220">
    <property type="entry name" value="DapA-like"/>
</dbReference>
<dbReference type="SUPFAM" id="SSF51569">
    <property type="entry name" value="Aldolase"/>
    <property type="match status" value="1"/>
</dbReference>
<dbReference type="AlphaFoldDB" id="A0A7I7XWJ1"/>
<dbReference type="Proteomes" id="UP000466931">
    <property type="component" value="Chromosome"/>
</dbReference>
<dbReference type="Gene3D" id="3.20.20.70">
    <property type="entry name" value="Aldolase class I"/>
    <property type="match status" value="1"/>
</dbReference>
<protein>
    <submittedName>
        <fullName evidence="4">Dihydrodipicolinate synthase family protein</fullName>
    </submittedName>
</protein>
<dbReference type="CDD" id="cd00408">
    <property type="entry name" value="DHDPS-like"/>
    <property type="match status" value="1"/>
</dbReference>
<gene>
    <name evidence="4" type="ORF">MCNF_23000</name>
</gene>